<keyword evidence="4" id="KW-1185">Reference proteome</keyword>
<feature type="transmembrane region" description="Helical" evidence="1">
    <location>
        <begin position="127"/>
        <end position="151"/>
    </location>
</feature>
<feature type="transmembrane region" description="Helical" evidence="1">
    <location>
        <begin position="17"/>
        <end position="34"/>
    </location>
</feature>
<evidence type="ECO:0000256" key="1">
    <source>
        <dbReference type="SAM" id="Phobius"/>
    </source>
</evidence>
<proteinExistence type="predicted"/>
<evidence type="ECO:0000313" key="3">
    <source>
        <dbReference type="EMBL" id="GHC77796.1"/>
    </source>
</evidence>
<name>A0A8J3GIJ6_9HYPH</name>
<feature type="transmembrane region" description="Helical" evidence="1">
    <location>
        <begin position="54"/>
        <end position="73"/>
    </location>
</feature>
<evidence type="ECO:0000313" key="4">
    <source>
        <dbReference type="Proteomes" id="UP000641137"/>
    </source>
</evidence>
<dbReference type="RefSeq" id="WP_189491733.1">
    <property type="nucleotide sequence ID" value="NZ_BMZO01000010.1"/>
</dbReference>
<evidence type="ECO:0000259" key="2">
    <source>
        <dbReference type="Pfam" id="PF07331"/>
    </source>
</evidence>
<dbReference type="Proteomes" id="UP000641137">
    <property type="component" value="Unassembled WGS sequence"/>
</dbReference>
<organism evidence="3 4">
    <name type="scientific">Limoniibacter endophyticus</name>
    <dbReference type="NCBI Taxonomy" id="1565040"/>
    <lineage>
        <taxon>Bacteria</taxon>
        <taxon>Pseudomonadati</taxon>
        <taxon>Pseudomonadota</taxon>
        <taxon>Alphaproteobacteria</taxon>
        <taxon>Hyphomicrobiales</taxon>
        <taxon>Bartonellaceae</taxon>
        <taxon>Limoniibacter</taxon>
    </lineage>
</organism>
<sequence length="163" mass="17388">MNHEDDNGIEESRPGRAAFFIAFGLAILGGIILWDASHLAAGSGYSPVGPSTVPLVIGTGLLGLAIWTLVAAVRGDFPERPQQEIAPIAWVVAGLAFQLLFLHMLGFSLATGFLFAATAAAFGQKKFWISVPLGIALSFFVWAIFSQLLMLSLPAGPLERLFF</sequence>
<keyword evidence="1" id="KW-0812">Transmembrane</keyword>
<dbReference type="InterPro" id="IPR009936">
    <property type="entry name" value="DUF1468"/>
</dbReference>
<dbReference type="AlphaFoldDB" id="A0A8J3GIJ6"/>
<gene>
    <name evidence="3" type="ORF">GCM10010136_29260</name>
</gene>
<comment type="caution">
    <text evidence="3">The sequence shown here is derived from an EMBL/GenBank/DDBJ whole genome shotgun (WGS) entry which is preliminary data.</text>
</comment>
<feature type="domain" description="DUF1468" evidence="2">
    <location>
        <begin position="19"/>
        <end position="154"/>
    </location>
</feature>
<dbReference type="Pfam" id="PF07331">
    <property type="entry name" value="TctB"/>
    <property type="match status" value="1"/>
</dbReference>
<dbReference type="EMBL" id="BMZO01000010">
    <property type="protein sequence ID" value="GHC77796.1"/>
    <property type="molecule type" value="Genomic_DNA"/>
</dbReference>
<keyword evidence="1" id="KW-1133">Transmembrane helix</keyword>
<accession>A0A8J3GIJ6</accession>
<feature type="transmembrane region" description="Helical" evidence="1">
    <location>
        <begin position="85"/>
        <end position="115"/>
    </location>
</feature>
<protein>
    <submittedName>
        <fullName evidence="3">C4-dicarboxylate ABC transporter</fullName>
    </submittedName>
</protein>
<reference evidence="3" key="1">
    <citation type="journal article" date="2014" name="Int. J. Syst. Evol. Microbiol.">
        <title>Complete genome sequence of Corynebacterium casei LMG S-19264T (=DSM 44701T), isolated from a smear-ripened cheese.</title>
        <authorList>
            <consortium name="US DOE Joint Genome Institute (JGI-PGF)"/>
            <person name="Walter F."/>
            <person name="Albersmeier A."/>
            <person name="Kalinowski J."/>
            <person name="Ruckert C."/>
        </authorList>
    </citation>
    <scope>NUCLEOTIDE SEQUENCE</scope>
    <source>
        <strain evidence="3">KCTC 42097</strain>
    </source>
</reference>
<reference evidence="3" key="2">
    <citation type="submission" date="2020-09" db="EMBL/GenBank/DDBJ databases">
        <authorList>
            <person name="Sun Q."/>
            <person name="Kim S."/>
        </authorList>
    </citation>
    <scope>NUCLEOTIDE SEQUENCE</scope>
    <source>
        <strain evidence="3">KCTC 42097</strain>
    </source>
</reference>
<keyword evidence="1" id="KW-0472">Membrane</keyword>